<proteinExistence type="predicted"/>
<reference evidence="1 2" key="1">
    <citation type="submission" date="2015-11" db="EMBL/GenBank/DDBJ databases">
        <title>Evidence for parallel genomic evolution in an endosymbiosis of termite gut flagellates.</title>
        <authorList>
            <person name="Zheng H."/>
        </authorList>
    </citation>
    <scope>NUCLEOTIDE SEQUENCE [LARGE SCALE GENOMIC DNA]</scope>
    <source>
        <strain evidence="1 2">CET450</strain>
    </source>
</reference>
<evidence type="ECO:0000313" key="1">
    <source>
        <dbReference type="EMBL" id="OEG71233.1"/>
    </source>
</evidence>
<dbReference type="Proteomes" id="UP000095237">
    <property type="component" value="Unassembled WGS sequence"/>
</dbReference>
<keyword evidence="2" id="KW-1185">Reference proteome</keyword>
<evidence type="ECO:0000313" key="2">
    <source>
        <dbReference type="Proteomes" id="UP000095237"/>
    </source>
</evidence>
<organism evidence="1 2">
    <name type="scientific">Endomicrobium trichonymphae</name>
    <dbReference type="NCBI Taxonomy" id="1408204"/>
    <lineage>
        <taxon>Bacteria</taxon>
        <taxon>Pseudomonadati</taxon>
        <taxon>Elusimicrobiota</taxon>
        <taxon>Endomicrobiia</taxon>
        <taxon>Endomicrobiales</taxon>
        <taxon>Endomicrobiaceae</taxon>
        <taxon>Candidatus Endomicrobiellum</taxon>
    </lineage>
</organism>
<dbReference type="AlphaFoldDB" id="A0A1E5IM88"/>
<sequence length="80" mass="9789">MKIDLSFLDYDKKMKNNEKKALLLLKRRVKYLTSNTRLINNKRNIIIDIDFQLKKKLLGFLGRNMIKLRCYCIYYSRERL</sequence>
<comment type="caution">
    <text evidence="1">The sequence shown here is derived from an EMBL/GenBank/DDBJ whole genome shotgun (WGS) entry which is preliminary data.</text>
</comment>
<accession>A0A1E5IM88</accession>
<dbReference type="EMBL" id="LNVX01000227">
    <property type="protein sequence ID" value="OEG71233.1"/>
    <property type="molecule type" value="Genomic_DNA"/>
</dbReference>
<gene>
    <name evidence="1" type="ORF">ATZ36_15640</name>
</gene>
<name>A0A1E5IM88_ENDTX</name>
<protein>
    <submittedName>
        <fullName evidence="1">Uncharacterized protein</fullName>
    </submittedName>
</protein>